<keyword evidence="4" id="KW-1185">Reference proteome</keyword>
<evidence type="ECO:0000259" key="2">
    <source>
        <dbReference type="Pfam" id="PF14285"/>
    </source>
</evidence>
<dbReference type="InterPro" id="IPR025377">
    <property type="entry name" value="DUF4367"/>
</dbReference>
<accession>A0A934I1W1</accession>
<protein>
    <submittedName>
        <fullName evidence="3">Zf-HC2 domain-containing protein</fullName>
    </submittedName>
</protein>
<dbReference type="Pfam" id="PF13490">
    <property type="entry name" value="zf-HC2"/>
    <property type="match status" value="1"/>
</dbReference>
<evidence type="ECO:0000313" key="3">
    <source>
        <dbReference type="EMBL" id="MBI6874510.1"/>
    </source>
</evidence>
<dbReference type="InterPro" id="IPR027383">
    <property type="entry name" value="Znf_put"/>
</dbReference>
<name>A0A934I1W1_9CLOT</name>
<dbReference type="RefSeq" id="WP_211143882.1">
    <property type="nucleotide sequence ID" value="NZ_JAEEGB010000026.1"/>
</dbReference>
<reference evidence="3" key="1">
    <citation type="submission" date="2020-12" db="EMBL/GenBank/DDBJ databases">
        <title>Clostridium thailandense sp. nov., a novel acetogenic bacterium isolated from peat land soil in Thailand.</title>
        <authorList>
            <person name="Chaikitkaew S."/>
            <person name="Birkeland N.K."/>
        </authorList>
    </citation>
    <scope>NUCLEOTIDE SEQUENCE</scope>
    <source>
        <strain evidence="3">DSM 17425</strain>
    </source>
</reference>
<feature type="domain" description="DUF4367" evidence="2">
    <location>
        <begin position="307"/>
        <end position="364"/>
    </location>
</feature>
<dbReference type="Proteomes" id="UP000622687">
    <property type="component" value="Unassembled WGS sequence"/>
</dbReference>
<dbReference type="EMBL" id="JAEEGB010000026">
    <property type="protein sequence ID" value="MBI6874510.1"/>
    <property type="molecule type" value="Genomic_DNA"/>
</dbReference>
<sequence>MKCPSGGSIQSYIDGELNDVEMKEIEMHLFECEKCKEIYKELNSVNSFAMGKLQDYKKEFDINNIKTGNMNIEVKNKKGAFKDMKRYKKIATAACAALVLTTCVTVEPIRASVINAVSIFRAKDIKSVNISLDDVKKLEKALEDHKTDINIDKIGKVNFQGGEEKTVTMEEAKKTLPFTISVPKNIPEKNTESIVINAPSKIDFTLNVENVNQLLKSLGGKKVFPKDLDGKTFSLNMAGTLNIRYKDAANDKYINITESKVPEIIAPAEANVDEIFNALSELSVLPPEMQKQLKSMKDWKSTLYVPNVGNQLEELNIDGMKAVGSFENNNGNKSSSILILNDGVLVNINGNVDKNEMLEIAKSMR</sequence>
<dbReference type="Pfam" id="PF14285">
    <property type="entry name" value="DUF4367"/>
    <property type="match status" value="1"/>
</dbReference>
<evidence type="ECO:0000313" key="4">
    <source>
        <dbReference type="Proteomes" id="UP000622687"/>
    </source>
</evidence>
<gene>
    <name evidence="3" type="ORF">I6U51_17695</name>
</gene>
<dbReference type="AlphaFoldDB" id="A0A934I1W1"/>
<proteinExistence type="predicted"/>
<comment type="caution">
    <text evidence="3">The sequence shown here is derived from an EMBL/GenBank/DDBJ whole genome shotgun (WGS) entry which is preliminary data.</text>
</comment>
<organism evidence="3 4">
    <name type="scientific">Clostridium aciditolerans</name>
    <dbReference type="NCBI Taxonomy" id="339861"/>
    <lineage>
        <taxon>Bacteria</taxon>
        <taxon>Bacillati</taxon>
        <taxon>Bacillota</taxon>
        <taxon>Clostridia</taxon>
        <taxon>Eubacteriales</taxon>
        <taxon>Clostridiaceae</taxon>
        <taxon>Clostridium</taxon>
    </lineage>
</organism>
<feature type="domain" description="Putative zinc-finger" evidence="1">
    <location>
        <begin position="10"/>
        <end position="35"/>
    </location>
</feature>
<evidence type="ECO:0000259" key="1">
    <source>
        <dbReference type="Pfam" id="PF13490"/>
    </source>
</evidence>